<dbReference type="SMART" id="SM00271">
    <property type="entry name" value="DnaJ"/>
    <property type="match status" value="1"/>
</dbReference>
<dbReference type="InterPro" id="IPR036869">
    <property type="entry name" value="J_dom_sf"/>
</dbReference>
<dbReference type="InterPro" id="IPR001623">
    <property type="entry name" value="DnaJ_domain"/>
</dbReference>
<evidence type="ECO:0000313" key="4">
    <source>
        <dbReference type="Proteomes" id="UP000076532"/>
    </source>
</evidence>
<feature type="domain" description="J" evidence="2">
    <location>
        <begin position="10"/>
        <end position="78"/>
    </location>
</feature>
<dbReference type="PRINTS" id="PR00625">
    <property type="entry name" value="JDOMAIN"/>
</dbReference>
<feature type="compositionally biased region" description="Basic and acidic residues" evidence="1">
    <location>
        <begin position="69"/>
        <end position="78"/>
    </location>
</feature>
<dbReference type="GO" id="GO:0005737">
    <property type="term" value="C:cytoplasm"/>
    <property type="evidence" value="ECO:0007669"/>
    <property type="project" value="TreeGrafter"/>
</dbReference>
<feature type="region of interest" description="Disordered" evidence="1">
    <location>
        <begin position="415"/>
        <end position="475"/>
    </location>
</feature>
<name>A0A166BG16_9AGAM</name>
<dbReference type="PANTHER" id="PTHR44029">
    <property type="entry name" value="DNAJ HOMOLOG SUBFAMILY C MEMBER 21"/>
    <property type="match status" value="1"/>
</dbReference>
<dbReference type="InterPro" id="IPR002110">
    <property type="entry name" value="Ankyrin_rpt"/>
</dbReference>
<feature type="compositionally biased region" description="Basic residues" evidence="1">
    <location>
        <begin position="462"/>
        <end position="475"/>
    </location>
</feature>
<dbReference type="Pfam" id="PF13637">
    <property type="entry name" value="Ank_4"/>
    <property type="match status" value="1"/>
</dbReference>
<dbReference type="AlphaFoldDB" id="A0A166BG16"/>
<accession>A0A166BG16</accession>
<dbReference type="InterPro" id="IPR036770">
    <property type="entry name" value="Ankyrin_rpt-contain_sf"/>
</dbReference>
<dbReference type="EMBL" id="KV417645">
    <property type="protein sequence ID" value="KZP12610.1"/>
    <property type="molecule type" value="Genomic_DNA"/>
</dbReference>
<dbReference type="STRING" id="436010.A0A166BG16"/>
<dbReference type="SUPFAM" id="SSF140860">
    <property type="entry name" value="Pseudo ankyrin repeat-like"/>
    <property type="match status" value="1"/>
</dbReference>
<dbReference type="SUPFAM" id="SSF46565">
    <property type="entry name" value="Chaperone J-domain"/>
    <property type="match status" value="1"/>
</dbReference>
<dbReference type="InterPro" id="IPR051964">
    <property type="entry name" value="Chaperone_stress_response"/>
</dbReference>
<evidence type="ECO:0000313" key="3">
    <source>
        <dbReference type="EMBL" id="KZP12610.1"/>
    </source>
</evidence>
<dbReference type="OrthoDB" id="442087at2759"/>
<dbReference type="CDD" id="cd06257">
    <property type="entry name" value="DnaJ"/>
    <property type="match status" value="1"/>
</dbReference>
<feature type="compositionally biased region" description="Basic and acidic residues" evidence="1">
    <location>
        <begin position="135"/>
        <end position="189"/>
    </location>
</feature>
<dbReference type="Proteomes" id="UP000076532">
    <property type="component" value="Unassembled WGS sequence"/>
</dbReference>
<dbReference type="Pfam" id="PF00226">
    <property type="entry name" value="DnaJ"/>
    <property type="match status" value="1"/>
</dbReference>
<gene>
    <name evidence="3" type="ORF">FIBSPDRAFT_961307</name>
</gene>
<organism evidence="3 4">
    <name type="scientific">Athelia psychrophila</name>
    <dbReference type="NCBI Taxonomy" id="1759441"/>
    <lineage>
        <taxon>Eukaryota</taxon>
        <taxon>Fungi</taxon>
        <taxon>Dikarya</taxon>
        <taxon>Basidiomycota</taxon>
        <taxon>Agaricomycotina</taxon>
        <taxon>Agaricomycetes</taxon>
        <taxon>Agaricomycetidae</taxon>
        <taxon>Atheliales</taxon>
        <taxon>Atheliaceae</taxon>
        <taxon>Athelia</taxon>
    </lineage>
</organism>
<protein>
    <submittedName>
        <fullName evidence="3">DnaJ-domain-containing protein</fullName>
    </submittedName>
</protein>
<evidence type="ECO:0000259" key="2">
    <source>
        <dbReference type="PROSITE" id="PS50076"/>
    </source>
</evidence>
<sequence length="475" mass="53289">MAPQKLSTSAAYKALGIAEDSPLETVKSAYKKLALSTHPDKNPGNADATIQFQEVSEAYNVLVKHLDRSTRPTRDHRSSGPFGFHGYDEDDYSSDEYYEEDYSDDEMDFYMFIFEEMMRGRGGKRYSQARFHHDHRPEPESKEQYQERLRRGREIQIQGEERRAREEAERKIRLKKEREQEKTEAEARQKAKKEKKKGQAQASRKHAETAAQSLLRRAQNLRSATFAAARAGDAAIVKKGVYEDDVDAAGGEIKQGCEEFVTRSPEDLKETLMHIAVKSNDSELVNWLDAHSAEPDERDSAGLTPFHTAVLHGATDIMKSPFFDNYPPKEPEHSDIYTAPESTSLVLLAIESGEPEALWMIHEQGLTTAQDIESAWTLVSSPDWEERAMKKATAARAKRDAHKLGEIKQLLMTFGSFTPTPTPKFEAEDGSSAGHKTRTSTPPPQTSSHSTANANSNGNSRGKTRGRGRGRSRGK</sequence>
<feature type="region of interest" description="Disordered" evidence="1">
    <location>
        <begin position="125"/>
        <end position="211"/>
    </location>
</feature>
<dbReference type="Gene3D" id="1.25.40.20">
    <property type="entry name" value="Ankyrin repeat-containing domain"/>
    <property type="match status" value="1"/>
</dbReference>
<proteinExistence type="predicted"/>
<feature type="compositionally biased region" description="Low complexity" evidence="1">
    <location>
        <begin position="446"/>
        <end position="461"/>
    </location>
</feature>
<dbReference type="PROSITE" id="PS50076">
    <property type="entry name" value="DNAJ_2"/>
    <property type="match status" value="1"/>
</dbReference>
<keyword evidence="4" id="KW-1185">Reference proteome</keyword>
<feature type="region of interest" description="Disordered" evidence="1">
    <location>
        <begin position="69"/>
        <end position="90"/>
    </location>
</feature>
<dbReference type="Gene3D" id="1.10.287.110">
    <property type="entry name" value="DnaJ domain"/>
    <property type="match status" value="1"/>
</dbReference>
<reference evidence="3 4" key="1">
    <citation type="journal article" date="2016" name="Mol. Biol. Evol.">
        <title>Comparative Genomics of Early-Diverging Mushroom-Forming Fungi Provides Insights into the Origins of Lignocellulose Decay Capabilities.</title>
        <authorList>
            <person name="Nagy L.G."/>
            <person name="Riley R."/>
            <person name="Tritt A."/>
            <person name="Adam C."/>
            <person name="Daum C."/>
            <person name="Floudas D."/>
            <person name="Sun H."/>
            <person name="Yadav J.S."/>
            <person name="Pangilinan J."/>
            <person name="Larsson K.H."/>
            <person name="Matsuura K."/>
            <person name="Barry K."/>
            <person name="Labutti K."/>
            <person name="Kuo R."/>
            <person name="Ohm R.A."/>
            <person name="Bhattacharya S.S."/>
            <person name="Shirouzu T."/>
            <person name="Yoshinaga Y."/>
            <person name="Martin F.M."/>
            <person name="Grigoriev I.V."/>
            <person name="Hibbett D.S."/>
        </authorList>
    </citation>
    <scope>NUCLEOTIDE SEQUENCE [LARGE SCALE GENOMIC DNA]</scope>
    <source>
        <strain evidence="3 4">CBS 109695</strain>
    </source>
</reference>
<dbReference type="PANTHER" id="PTHR44029:SF1">
    <property type="entry name" value="DNAJ HOMOLOG SUBFAMILY C MEMBER 21"/>
    <property type="match status" value="1"/>
</dbReference>
<evidence type="ECO:0000256" key="1">
    <source>
        <dbReference type="SAM" id="MobiDB-lite"/>
    </source>
</evidence>